<evidence type="ECO:0000259" key="2">
    <source>
        <dbReference type="Pfam" id="PF12680"/>
    </source>
</evidence>
<accession>A0A6L9EI29</accession>
<reference evidence="3 4" key="1">
    <citation type="submission" date="2020-01" db="EMBL/GenBank/DDBJ databases">
        <title>Bacteria diversity of Porities sp.</title>
        <authorList>
            <person name="Wang G."/>
        </authorList>
    </citation>
    <scope>NUCLEOTIDE SEQUENCE [LARGE SCALE GENOMIC DNA]</scope>
    <source>
        <strain evidence="3 4">R33</strain>
    </source>
</reference>
<feature type="signal peptide" evidence="1">
    <location>
        <begin position="1"/>
        <end position="20"/>
    </location>
</feature>
<feature type="domain" description="SnoaL-like" evidence="2">
    <location>
        <begin position="45"/>
        <end position="144"/>
    </location>
</feature>
<dbReference type="Gene3D" id="3.10.450.50">
    <property type="match status" value="1"/>
</dbReference>
<proteinExistence type="predicted"/>
<evidence type="ECO:0000256" key="1">
    <source>
        <dbReference type="SAM" id="SignalP"/>
    </source>
</evidence>
<dbReference type="Proteomes" id="UP000475249">
    <property type="component" value="Unassembled WGS sequence"/>
</dbReference>
<comment type="caution">
    <text evidence="3">The sequence shown here is derived from an EMBL/GenBank/DDBJ whole genome shotgun (WGS) entry which is preliminary data.</text>
</comment>
<evidence type="ECO:0000313" key="4">
    <source>
        <dbReference type="Proteomes" id="UP000475249"/>
    </source>
</evidence>
<dbReference type="InterPro" id="IPR032710">
    <property type="entry name" value="NTF2-like_dom_sf"/>
</dbReference>
<name>A0A6L9EI29_9FLAO</name>
<dbReference type="EMBL" id="WXYO01000008">
    <property type="protein sequence ID" value="NAS13859.1"/>
    <property type="molecule type" value="Genomic_DNA"/>
</dbReference>
<keyword evidence="4" id="KW-1185">Reference proteome</keyword>
<dbReference type="SUPFAM" id="SSF54427">
    <property type="entry name" value="NTF2-like"/>
    <property type="match status" value="1"/>
</dbReference>
<evidence type="ECO:0000313" key="3">
    <source>
        <dbReference type="EMBL" id="NAS13859.1"/>
    </source>
</evidence>
<keyword evidence="1" id="KW-0732">Signal</keyword>
<dbReference type="Pfam" id="PF12680">
    <property type="entry name" value="SnoaL_2"/>
    <property type="match status" value="1"/>
</dbReference>
<feature type="chain" id="PRO_5026704135" evidence="1">
    <location>
        <begin position="21"/>
        <end position="164"/>
    </location>
</feature>
<protein>
    <submittedName>
        <fullName evidence="3">DUF4440 domain-containing protein</fullName>
    </submittedName>
</protein>
<dbReference type="InterPro" id="IPR037401">
    <property type="entry name" value="SnoaL-like"/>
</dbReference>
<dbReference type="AlphaFoldDB" id="A0A6L9EI29"/>
<organism evidence="3 4">
    <name type="scientific">Poritiphilus flavus</name>
    <dbReference type="NCBI Taxonomy" id="2697053"/>
    <lineage>
        <taxon>Bacteria</taxon>
        <taxon>Pseudomonadati</taxon>
        <taxon>Bacteroidota</taxon>
        <taxon>Flavobacteriia</taxon>
        <taxon>Flavobacteriales</taxon>
        <taxon>Flavobacteriaceae</taxon>
        <taxon>Poritiphilus</taxon>
    </lineage>
</organism>
<sequence>MRTKLLFGCCFALLHIYSCGQVNHTTKDKDPEDNHPVQELFLSTIEAFNQGDLDLFLANFAPEVRMYGTDGIYKGQEALRERFQAVFEQFPNKRMVIPELKLQMLSEEVVMVHFAWKLYPMGQGPAYSGVGTGIYTQINGKWIEILEVETVTEVDEALRQPPKD</sequence>
<dbReference type="RefSeq" id="WP_161436902.1">
    <property type="nucleotide sequence ID" value="NZ_WXYO01000008.1"/>
</dbReference>
<gene>
    <name evidence="3" type="ORF">GTQ38_17730</name>
</gene>